<name>A0A1F5DQA8_9BACT</name>
<dbReference type="SUPFAM" id="SSF51445">
    <property type="entry name" value="(Trans)glycosidases"/>
    <property type="match status" value="1"/>
</dbReference>
<organism evidence="1 2">
    <name type="scientific">Candidatus Berkelbacteria bacterium RBG_13_40_8</name>
    <dbReference type="NCBI Taxonomy" id="1797467"/>
    <lineage>
        <taxon>Bacteria</taxon>
        <taxon>Candidatus Berkelbacteria</taxon>
    </lineage>
</organism>
<proteinExistence type="predicted"/>
<dbReference type="InterPro" id="IPR017853">
    <property type="entry name" value="GH"/>
</dbReference>
<accession>A0A1F5DQA8</accession>
<dbReference type="Gene3D" id="3.20.20.80">
    <property type="entry name" value="Glycosidases"/>
    <property type="match status" value="1"/>
</dbReference>
<evidence type="ECO:0008006" key="3">
    <source>
        <dbReference type="Google" id="ProtNLM"/>
    </source>
</evidence>
<gene>
    <name evidence="1" type="ORF">A2V71_02185</name>
</gene>
<evidence type="ECO:0000313" key="1">
    <source>
        <dbReference type="EMBL" id="OGD57201.1"/>
    </source>
</evidence>
<dbReference type="Proteomes" id="UP000178764">
    <property type="component" value="Unassembled WGS sequence"/>
</dbReference>
<comment type="caution">
    <text evidence="1">The sequence shown here is derived from an EMBL/GenBank/DDBJ whole genome shotgun (WGS) entry which is preliminary data.</text>
</comment>
<reference evidence="1 2" key="1">
    <citation type="journal article" date="2016" name="Nat. Commun.">
        <title>Thousands of microbial genomes shed light on interconnected biogeochemical processes in an aquifer system.</title>
        <authorList>
            <person name="Anantharaman K."/>
            <person name="Brown C.T."/>
            <person name="Hug L.A."/>
            <person name="Sharon I."/>
            <person name="Castelle C.J."/>
            <person name="Probst A.J."/>
            <person name="Thomas B.C."/>
            <person name="Singh A."/>
            <person name="Wilkins M.J."/>
            <person name="Karaoz U."/>
            <person name="Brodie E.L."/>
            <person name="Williams K.H."/>
            <person name="Hubbard S.S."/>
            <person name="Banfield J.F."/>
        </authorList>
    </citation>
    <scope>NUCLEOTIDE SEQUENCE [LARGE SCALE GENOMIC DNA]</scope>
</reference>
<evidence type="ECO:0000313" key="2">
    <source>
        <dbReference type="Proteomes" id="UP000178764"/>
    </source>
</evidence>
<protein>
    <recommendedName>
        <fullName evidence="3">GH10 domain-containing protein</fullName>
    </recommendedName>
</protein>
<dbReference type="AlphaFoldDB" id="A0A1F5DQA8"/>
<sequence length="142" mass="15883">MLRRDKVDYDIIGWDWFSDMGFMADAKLFDGTSLVDKLKTFNKPIFLAEVNQRPEGSGGQQGMPEQKQADFISKMAEWAYNSGIVRGFMVLELTDVPNTGADFTDYYGLVAAAKNSSGMGIPGEPRQAYDVYKEIISKYPAE</sequence>
<dbReference type="EMBL" id="MEZT01000005">
    <property type="protein sequence ID" value="OGD57201.1"/>
    <property type="molecule type" value="Genomic_DNA"/>
</dbReference>